<dbReference type="Pfam" id="PF00702">
    <property type="entry name" value="Hydrolase"/>
    <property type="match status" value="1"/>
</dbReference>
<dbReference type="SUPFAM" id="SSF56784">
    <property type="entry name" value="HAD-like"/>
    <property type="match status" value="1"/>
</dbReference>
<dbReference type="NCBIfam" id="TIGR01509">
    <property type="entry name" value="HAD-SF-IA-v3"/>
    <property type="match status" value="1"/>
</dbReference>
<gene>
    <name evidence="1" type="ORF">BSZ37_02620</name>
</gene>
<name>A0A271IW14_9BACT</name>
<dbReference type="PRINTS" id="PR00413">
    <property type="entry name" value="HADHALOGNASE"/>
</dbReference>
<proteinExistence type="predicted"/>
<protein>
    <submittedName>
        <fullName evidence="1">HAD family hydrolase</fullName>
    </submittedName>
</protein>
<evidence type="ECO:0000313" key="2">
    <source>
        <dbReference type="Proteomes" id="UP000216339"/>
    </source>
</evidence>
<dbReference type="RefSeq" id="WP_095509047.1">
    <property type="nucleotide sequence ID" value="NZ_MQWD01000001.1"/>
</dbReference>
<dbReference type="InterPro" id="IPR006439">
    <property type="entry name" value="HAD-SF_hydro_IA"/>
</dbReference>
<dbReference type="Gene3D" id="3.40.50.1000">
    <property type="entry name" value="HAD superfamily/HAD-like"/>
    <property type="match status" value="1"/>
</dbReference>
<dbReference type="InterPro" id="IPR023214">
    <property type="entry name" value="HAD_sf"/>
</dbReference>
<evidence type="ECO:0000313" key="1">
    <source>
        <dbReference type="EMBL" id="PAP75413.1"/>
    </source>
</evidence>
<dbReference type="InterPro" id="IPR036412">
    <property type="entry name" value="HAD-like_sf"/>
</dbReference>
<dbReference type="AlphaFoldDB" id="A0A271IW14"/>
<comment type="caution">
    <text evidence="1">The sequence shown here is derived from an EMBL/GenBank/DDBJ whole genome shotgun (WGS) entry which is preliminary data.</text>
</comment>
<dbReference type="SFLD" id="SFLDS00003">
    <property type="entry name" value="Haloacid_Dehalogenase"/>
    <property type="match status" value="1"/>
</dbReference>
<dbReference type="SFLD" id="SFLDG01129">
    <property type="entry name" value="C1.5:_HAD__Beta-PGM__Phosphata"/>
    <property type="match status" value="1"/>
</dbReference>
<dbReference type="Gene3D" id="1.10.150.240">
    <property type="entry name" value="Putative phosphatase, domain 2"/>
    <property type="match status" value="1"/>
</dbReference>
<dbReference type="PANTHER" id="PTHR43611:SF3">
    <property type="entry name" value="FLAVIN MONONUCLEOTIDE HYDROLASE 1, CHLOROPLATIC"/>
    <property type="match status" value="1"/>
</dbReference>
<organism evidence="1 2">
    <name type="scientific">Rubrivirga marina</name>
    <dbReference type="NCBI Taxonomy" id="1196024"/>
    <lineage>
        <taxon>Bacteria</taxon>
        <taxon>Pseudomonadati</taxon>
        <taxon>Rhodothermota</taxon>
        <taxon>Rhodothermia</taxon>
        <taxon>Rhodothermales</taxon>
        <taxon>Rubricoccaceae</taxon>
        <taxon>Rubrivirga</taxon>
    </lineage>
</organism>
<dbReference type="InterPro" id="IPR023198">
    <property type="entry name" value="PGP-like_dom2"/>
</dbReference>
<keyword evidence="2" id="KW-1185">Reference proteome</keyword>
<dbReference type="Proteomes" id="UP000216339">
    <property type="component" value="Unassembled WGS sequence"/>
</dbReference>
<dbReference type="OrthoDB" id="9797415at2"/>
<sequence>MPLPTTVVFDLGGVLIDWDPRYAYRQLGGTDEQIEHFLEHVATSEWNRGFDAGKPFAEGIAERSKEFPEHAEWIEAWWSRWPDMLGGAIDGTVDLFRELKEAGTPVYALTNWSAETFPIAQERFDFLGWFDGIVVSGEVEKAKPDADIFEHLVEDFSIEPASAVFIDDSAPNVATARRLGFHGIDFTTPAALRADLVRLGLPVAEAPPADE</sequence>
<dbReference type="CDD" id="cd02603">
    <property type="entry name" value="HAD_sEH-N_like"/>
    <property type="match status" value="1"/>
</dbReference>
<dbReference type="EMBL" id="MQWD01000001">
    <property type="protein sequence ID" value="PAP75413.1"/>
    <property type="molecule type" value="Genomic_DNA"/>
</dbReference>
<keyword evidence="1" id="KW-0378">Hydrolase</keyword>
<reference evidence="1 2" key="1">
    <citation type="submission" date="2016-11" db="EMBL/GenBank/DDBJ databases">
        <title>Study of marine rhodopsin-containing bacteria.</title>
        <authorList>
            <person name="Yoshizawa S."/>
            <person name="Kumagai Y."/>
            <person name="Kogure K."/>
        </authorList>
    </citation>
    <scope>NUCLEOTIDE SEQUENCE [LARGE SCALE GENOMIC DNA]</scope>
    <source>
        <strain evidence="1 2">SAORIC-28</strain>
    </source>
</reference>
<dbReference type="PANTHER" id="PTHR43611">
    <property type="entry name" value="ALPHA-D-GLUCOSE 1-PHOSPHATE PHOSPHATASE"/>
    <property type="match status" value="1"/>
</dbReference>
<accession>A0A271IW14</accession>
<dbReference type="GO" id="GO:0016787">
    <property type="term" value="F:hydrolase activity"/>
    <property type="evidence" value="ECO:0007669"/>
    <property type="project" value="UniProtKB-KW"/>
</dbReference>